<protein>
    <submittedName>
        <fullName evidence="4">Tumor necrosis factor-inducible protein 6 protein</fullName>
    </submittedName>
</protein>
<dbReference type="CDD" id="cd00041">
    <property type="entry name" value="CUB"/>
    <property type="match status" value="1"/>
</dbReference>
<dbReference type="SUPFAM" id="SSF49854">
    <property type="entry name" value="Spermadhesin, CUB domain"/>
    <property type="match status" value="1"/>
</dbReference>
<accession>A0ABV0XTD7</accession>
<comment type="caution">
    <text evidence="4">The sequence shown here is derived from an EMBL/GenBank/DDBJ whole genome shotgun (WGS) entry which is preliminary data.</text>
</comment>
<gene>
    <name evidence="4" type="primary">TNFAIP6_1</name>
    <name evidence="4" type="ORF">AMECASPLE_024484</name>
</gene>
<keyword evidence="1" id="KW-1015">Disulfide bond</keyword>
<keyword evidence="5" id="KW-1185">Reference proteome</keyword>
<dbReference type="PANTHER" id="PTHR46908:SF4">
    <property type="entry name" value="TUMOR NECROSIS FACTOR-INDUCIBLE GENE 6 PROTEIN"/>
    <property type="match status" value="1"/>
</dbReference>
<dbReference type="EMBL" id="JAHRIP010011744">
    <property type="protein sequence ID" value="MEQ2284725.1"/>
    <property type="molecule type" value="Genomic_DNA"/>
</dbReference>
<feature type="non-terminal residue" evidence="4">
    <location>
        <position position="1"/>
    </location>
</feature>
<evidence type="ECO:0000256" key="1">
    <source>
        <dbReference type="ARBA" id="ARBA00023157"/>
    </source>
</evidence>
<dbReference type="InterPro" id="IPR052129">
    <property type="entry name" value="Spermadhesin-Link_domain"/>
</dbReference>
<dbReference type="InterPro" id="IPR035914">
    <property type="entry name" value="Sperma_CUB_dom_sf"/>
</dbReference>
<dbReference type="Gene3D" id="2.60.120.290">
    <property type="entry name" value="Spermadhesin, CUB domain"/>
    <property type="match status" value="1"/>
</dbReference>
<name>A0ABV0XTD7_9TELE</name>
<dbReference type="Pfam" id="PF00431">
    <property type="entry name" value="CUB"/>
    <property type="match status" value="1"/>
</dbReference>
<dbReference type="Proteomes" id="UP001469553">
    <property type="component" value="Unassembled WGS sequence"/>
</dbReference>
<evidence type="ECO:0000256" key="2">
    <source>
        <dbReference type="PROSITE-ProRule" id="PRU00059"/>
    </source>
</evidence>
<evidence type="ECO:0000313" key="4">
    <source>
        <dbReference type="EMBL" id="MEQ2284725.1"/>
    </source>
</evidence>
<evidence type="ECO:0000259" key="3">
    <source>
        <dbReference type="PROSITE" id="PS01180"/>
    </source>
</evidence>
<organism evidence="4 5">
    <name type="scientific">Ameca splendens</name>
    <dbReference type="NCBI Taxonomy" id="208324"/>
    <lineage>
        <taxon>Eukaryota</taxon>
        <taxon>Metazoa</taxon>
        <taxon>Chordata</taxon>
        <taxon>Craniata</taxon>
        <taxon>Vertebrata</taxon>
        <taxon>Euteleostomi</taxon>
        <taxon>Actinopterygii</taxon>
        <taxon>Neopterygii</taxon>
        <taxon>Teleostei</taxon>
        <taxon>Neoteleostei</taxon>
        <taxon>Acanthomorphata</taxon>
        <taxon>Ovalentaria</taxon>
        <taxon>Atherinomorphae</taxon>
        <taxon>Cyprinodontiformes</taxon>
        <taxon>Goodeidae</taxon>
        <taxon>Ameca</taxon>
    </lineage>
</organism>
<evidence type="ECO:0000313" key="5">
    <source>
        <dbReference type="Proteomes" id="UP001469553"/>
    </source>
</evidence>
<dbReference type="InterPro" id="IPR000859">
    <property type="entry name" value="CUB_dom"/>
</dbReference>
<sequence length="58" mass="6427">FCGEYLPDDIISTGNVMTLKFLSDASVTAGGFQLQYVAFDPSLVHQNHTYDFISAPFH</sequence>
<comment type="caution">
    <text evidence="2">Lacks conserved residue(s) required for the propagation of feature annotation.</text>
</comment>
<reference evidence="4 5" key="1">
    <citation type="submission" date="2021-06" db="EMBL/GenBank/DDBJ databases">
        <authorList>
            <person name="Palmer J.M."/>
        </authorList>
    </citation>
    <scope>NUCLEOTIDE SEQUENCE [LARGE SCALE GENOMIC DNA]</scope>
    <source>
        <strain evidence="4 5">AS_MEX2019</strain>
        <tissue evidence="4">Muscle</tissue>
    </source>
</reference>
<dbReference type="PROSITE" id="PS01180">
    <property type="entry name" value="CUB"/>
    <property type="match status" value="1"/>
</dbReference>
<proteinExistence type="predicted"/>
<feature type="domain" description="CUB" evidence="3">
    <location>
        <begin position="1"/>
        <end position="39"/>
    </location>
</feature>
<dbReference type="PANTHER" id="PTHR46908">
    <property type="entry name" value="CUBILIN-LIKE PROTEIN"/>
    <property type="match status" value="1"/>
</dbReference>